<evidence type="ECO:0000256" key="10">
    <source>
        <dbReference type="ARBA" id="ARBA00023163"/>
    </source>
</evidence>
<feature type="region of interest" description="Disordered" evidence="16">
    <location>
        <begin position="461"/>
        <end position="511"/>
    </location>
</feature>
<evidence type="ECO:0000256" key="5">
    <source>
        <dbReference type="ARBA" id="ARBA00022723"/>
    </source>
</evidence>
<evidence type="ECO:0000256" key="2">
    <source>
        <dbReference type="ARBA" id="ARBA00007738"/>
    </source>
</evidence>
<feature type="compositionally biased region" description="Pro residues" evidence="16">
    <location>
        <begin position="361"/>
        <end position="375"/>
    </location>
</feature>
<sequence>MHSPGADGTQVSPGAHYRSPTGTGCPRPCADTPGPQPQPMDLRVGQRPVEPPPEPTLLALQRPQRLHHHLFLAGLQQQRSVEPMRLSMDTPMPELQVGPQEQELRQLLHKDKSKRSAVASSVVKQKLAEVILKKQQAALERTVHSNSPGIPYRTLEPLETEGAARSMLSSFLPPVPSLPSDPPEHFPLRKTVSEPNLKLRYKPKKSLERRKNPLLRKESAPPSLRRRPAETLGDSSPSSSSTPASGCSSPNDSEHGPNPILGSEADSDRRTHPTLGPRGPILGSPHTPLFLPHGLEPEAGGTLPSRLQPILLLDPSGSHAPLLTVPGLGPLPFHFAQSLMTTERLSGSGLHWPLSRTRSEPLPPSATAPPPPGPMQPRLEQLKTHVQVIKRSAKPSEKPRLRQIPSAEDLETDGGGPGQVVDDGLEHRELSHGQPEARGPAPLQQHPQVLLWEQQRLAGRLPRGSTGDTVLLPLAQGGHRPLSRAQSSPAAPASLSAPEPASQARVLSSSETPARTLPFTTGLIYDSVMLKHQCSCGDNSRHPEHAGRIQSIWSRLQERGLRSQCECLRGRKASLEELQSVHSERHVLLYGTNPLSRLKLDNGKLAGLLAQRMFVMLPCGGVGVDTDTIWNELHSSNAARWAAGSVTDLAFKVASRELKNGFAVVRPPGHHADHSTAMGFCFFNSVAIACRQLQQQSKASKILIVDWDVHHGNGTQQTFYQDPSVLYISLHRHDDGNFFPGSGAVDEWTGTVVMPIAREFSPDLVLVSAGFDAAEGHPAPLGGYHVSAKCFGYMTQQLMNLAGGAVVLALEGGHDLTAICDASEACVAALLGNKVDPLSEEGWKQKPNLNAIRSLEAVIRVHSKYWGCMQRLASCPDSWVPRVPGADKEEVEAVTALASLSVGILAEDRPSEQLVEEEEPMNL</sequence>
<accession>A0A2K5VL09</accession>
<keyword evidence="9 12" id="KW-0805">Transcription regulation</keyword>
<reference evidence="18" key="2">
    <citation type="submission" date="2025-08" db="UniProtKB">
        <authorList>
            <consortium name="Ensembl"/>
        </authorList>
    </citation>
    <scope>IDENTIFICATION</scope>
</reference>
<keyword evidence="5 14" id="KW-0479">Metal-binding</keyword>
<dbReference type="GO" id="GO:0000118">
    <property type="term" value="C:histone deacetylase complex"/>
    <property type="evidence" value="ECO:0007669"/>
    <property type="project" value="TreeGrafter"/>
</dbReference>
<dbReference type="PIRSF" id="PIRSF037911">
    <property type="entry name" value="HDAC_II_euk"/>
    <property type="match status" value="1"/>
</dbReference>
<evidence type="ECO:0000256" key="15">
    <source>
        <dbReference type="PIRSR" id="PIRSR037911-3"/>
    </source>
</evidence>
<dbReference type="InterPro" id="IPR023696">
    <property type="entry name" value="Ureohydrolase_dom_sf"/>
</dbReference>
<dbReference type="PANTHER" id="PTHR10625">
    <property type="entry name" value="HISTONE DEACETYLASE HDAC1-RELATED"/>
    <property type="match status" value="1"/>
</dbReference>
<keyword evidence="19" id="KW-1185">Reference proteome</keyword>
<evidence type="ECO:0000259" key="17">
    <source>
        <dbReference type="Pfam" id="PF00850"/>
    </source>
</evidence>
<feature type="region of interest" description="Disordered" evidence="16">
    <location>
        <begin position="390"/>
        <end position="423"/>
    </location>
</feature>
<reference evidence="18" key="3">
    <citation type="submission" date="2025-09" db="UniProtKB">
        <authorList>
            <consortium name="Ensembl"/>
        </authorList>
    </citation>
    <scope>IDENTIFICATION</scope>
</reference>
<keyword evidence="8 12" id="KW-0156">Chromatin regulator</keyword>
<keyword evidence="7 14" id="KW-0862">Zinc</keyword>
<gene>
    <name evidence="18" type="primary">HDAC7</name>
</gene>
<evidence type="ECO:0000256" key="3">
    <source>
        <dbReference type="ARBA" id="ARBA00012111"/>
    </source>
</evidence>
<dbReference type="InterPro" id="IPR046949">
    <property type="entry name" value="HDAC4/5/7/9"/>
</dbReference>
<feature type="domain" description="Histone deacetylase" evidence="17">
    <location>
        <begin position="751"/>
        <end position="830"/>
    </location>
</feature>
<feature type="binding site" evidence="14">
    <location>
        <position position="534"/>
    </location>
    <ligand>
        <name>Zn(2+)</name>
        <dbReference type="ChEBI" id="CHEBI:29105"/>
    </ligand>
</feature>
<dbReference type="Bgee" id="ENSMFAG00000044177">
    <property type="expression patterns" value="Expressed in thymus and 12 other cell types or tissues"/>
</dbReference>
<dbReference type="GO" id="GO:0040029">
    <property type="term" value="P:epigenetic regulation of gene expression"/>
    <property type="evidence" value="ECO:0007669"/>
    <property type="project" value="TreeGrafter"/>
</dbReference>
<evidence type="ECO:0000256" key="6">
    <source>
        <dbReference type="ARBA" id="ARBA00022801"/>
    </source>
</evidence>
<keyword evidence="10 12" id="KW-0804">Transcription</keyword>
<reference evidence="18 19" key="1">
    <citation type="submission" date="2013-03" db="EMBL/GenBank/DDBJ databases">
        <authorList>
            <person name="Warren W."/>
            <person name="Wilson R.K."/>
        </authorList>
    </citation>
    <scope>NUCLEOTIDE SEQUENCE</scope>
</reference>
<dbReference type="InterPro" id="IPR023801">
    <property type="entry name" value="His_deacetylse_dom"/>
</dbReference>
<dbReference type="SUPFAM" id="SSF52768">
    <property type="entry name" value="Arginase/deacetylase"/>
    <property type="match status" value="1"/>
</dbReference>
<dbReference type="Proteomes" id="UP000233100">
    <property type="component" value="Chromosome 11"/>
</dbReference>
<comment type="function">
    <text evidence="12">Responsible for the deacetylation of lysine residues on the N-terminal part of the core histones (H2A, H2B, H3 and H4). Histone deacetylation gives a tag for epigenetic repression and plays an important role in transcriptional regulation, cell cycle progression and developmental events.</text>
</comment>
<feature type="region of interest" description="Disordered" evidence="16">
    <location>
        <begin position="174"/>
        <end position="302"/>
    </location>
</feature>
<comment type="catalytic activity">
    <reaction evidence="12">
        <text>N(6)-acetyl-L-lysyl-[histone] + H2O = L-lysyl-[histone] + acetate</text>
        <dbReference type="Rhea" id="RHEA:58196"/>
        <dbReference type="Rhea" id="RHEA-COMP:9845"/>
        <dbReference type="Rhea" id="RHEA-COMP:11338"/>
        <dbReference type="ChEBI" id="CHEBI:15377"/>
        <dbReference type="ChEBI" id="CHEBI:29969"/>
        <dbReference type="ChEBI" id="CHEBI:30089"/>
        <dbReference type="ChEBI" id="CHEBI:61930"/>
        <dbReference type="EC" id="3.5.1.98"/>
    </reaction>
</comment>
<dbReference type="AlphaFoldDB" id="A0A2K5VL09"/>
<evidence type="ECO:0000313" key="18">
    <source>
        <dbReference type="Ensembl" id="ENSMFAP00000025449.2"/>
    </source>
</evidence>
<feature type="domain" description="Histone deacetylase" evidence="17">
    <location>
        <begin position="542"/>
        <end position="748"/>
    </location>
</feature>
<comment type="similarity">
    <text evidence="2 12">Belongs to the histone deacetylase family. HD type 2 subfamily.</text>
</comment>
<feature type="binding site" evidence="14">
    <location>
        <position position="619"/>
    </location>
    <ligand>
        <name>Zn(2+)</name>
        <dbReference type="ChEBI" id="CHEBI:29105"/>
    </ligand>
</feature>
<dbReference type="PRINTS" id="PR01270">
    <property type="entry name" value="HDASUPER"/>
</dbReference>
<dbReference type="PANTHER" id="PTHR10625:SF42">
    <property type="entry name" value="HISTONE DEACETYLASE 7"/>
    <property type="match status" value="1"/>
</dbReference>
<dbReference type="InterPro" id="IPR000286">
    <property type="entry name" value="HDACs"/>
</dbReference>
<dbReference type="Pfam" id="PF00850">
    <property type="entry name" value="Hist_deacetyl"/>
    <property type="match status" value="2"/>
</dbReference>
<evidence type="ECO:0000256" key="1">
    <source>
        <dbReference type="ARBA" id="ARBA00004123"/>
    </source>
</evidence>
<comment type="subcellular location">
    <subcellularLocation>
        <location evidence="1 12">Nucleus</location>
    </subcellularLocation>
</comment>
<dbReference type="EC" id="3.5.1.98" evidence="3 12"/>
<evidence type="ECO:0000256" key="9">
    <source>
        <dbReference type="ARBA" id="ARBA00023015"/>
    </source>
</evidence>
<dbReference type="Gene3D" id="3.40.800.20">
    <property type="entry name" value="Histone deacetylase domain"/>
    <property type="match status" value="1"/>
</dbReference>
<feature type="binding site" evidence="14">
    <location>
        <position position="542"/>
    </location>
    <ligand>
        <name>Zn(2+)</name>
        <dbReference type="ChEBI" id="CHEBI:29105"/>
    </ligand>
</feature>
<dbReference type="InterPro" id="IPR037138">
    <property type="entry name" value="His_deacetylse_dom_sf"/>
</dbReference>
<evidence type="ECO:0000256" key="13">
    <source>
        <dbReference type="PIRSR" id="PIRSR037911-1"/>
    </source>
</evidence>
<dbReference type="GO" id="GO:0000122">
    <property type="term" value="P:negative regulation of transcription by RNA polymerase II"/>
    <property type="evidence" value="ECO:0007669"/>
    <property type="project" value="InterPro"/>
</dbReference>
<feature type="compositionally biased region" description="Low complexity" evidence="16">
    <location>
        <begin position="483"/>
        <end position="504"/>
    </location>
</feature>
<dbReference type="GO" id="GO:0046872">
    <property type="term" value="F:metal ion binding"/>
    <property type="evidence" value="ECO:0007669"/>
    <property type="project" value="UniProtKB-KW"/>
</dbReference>
<evidence type="ECO:0000256" key="12">
    <source>
        <dbReference type="PIRNR" id="PIRNR037911"/>
    </source>
</evidence>
<evidence type="ECO:0000256" key="8">
    <source>
        <dbReference type="ARBA" id="ARBA00022853"/>
    </source>
</evidence>
<evidence type="ECO:0000256" key="14">
    <source>
        <dbReference type="PIRSR" id="PIRSR037911-2"/>
    </source>
</evidence>
<evidence type="ECO:0000256" key="11">
    <source>
        <dbReference type="ARBA" id="ARBA00023242"/>
    </source>
</evidence>
<proteinExistence type="inferred from homology"/>
<feature type="region of interest" description="Disordered" evidence="16">
    <location>
        <begin position="350"/>
        <end position="375"/>
    </location>
</feature>
<feature type="compositionally biased region" description="Low complexity" evidence="16">
    <location>
        <begin position="235"/>
        <end position="250"/>
    </location>
</feature>
<keyword evidence="4 12" id="KW-0678">Repressor</keyword>
<dbReference type="VEuPathDB" id="HostDB:ENSMFAG00000044177"/>
<evidence type="ECO:0000313" key="19">
    <source>
        <dbReference type="Proteomes" id="UP000233100"/>
    </source>
</evidence>
<feature type="compositionally biased region" description="Basic and acidic residues" evidence="16">
    <location>
        <begin position="205"/>
        <end position="219"/>
    </location>
</feature>
<keyword evidence="11" id="KW-0539">Nucleus</keyword>
<dbReference type="Ensembl" id="ENSMFAT00000033599.2">
    <property type="protein sequence ID" value="ENSMFAP00000025449.2"/>
    <property type="gene ID" value="ENSMFAG00000044177.2"/>
</dbReference>
<name>A0A2K5VL09_MACFA</name>
<evidence type="ECO:0000256" key="7">
    <source>
        <dbReference type="ARBA" id="ARBA00022833"/>
    </source>
</evidence>
<protein>
    <recommendedName>
        <fullName evidence="3 12">Histone deacetylase</fullName>
        <ecNumber evidence="3 12">3.5.1.98</ecNumber>
    </recommendedName>
</protein>
<keyword evidence="6 12" id="KW-0378">Hydrolase</keyword>
<evidence type="ECO:0000256" key="4">
    <source>
        <dbReference type="ARBA" id="ARBA00022491"/>
    </source>
</evidence>
<feature type="region of interest" description="Disordered" evidence="16">
    <location>
        <begin position="1"/>
        <end position="56"/>
    </location>
</feature>
<dbReference type="GeneTree" id="ENSGT00940000159065"/>
<feature type="binding site" evidence="14">
    <location>
        <position position="536"/>
    </location>
    <ligand>
        <name>Zn(2+)</name>
        <dbReference type="ChEBI" id="CHEBI:29105"/>
    </ligand>
</feature>
<evidence type="ECO:0000256" key="16">
    <source>
        <dbReference type="SAM" id="MobiDB-lite"/>
    </source>
</evidence>
<dbReference type="GO" id="GO:0141221">
    <property type="term" value="F:histone deacetylase activity, hydrolytic mechanism"/>
    <property type="evidence" value="ECO:0007669"/>
    <property type="project" value="UniProtKB-EC"/>
</dbReference>
<feature type="active site" evidence="13">
    <location>
        <position position="671"/>
    </location>
</feature>
<organism evidence="18 19">
    <name type="scientific">Macaca fascicularis</name>
    <name type="common">Crab-eating macaque</name>
    <name type="synonym">Cynomolgus monkey</name>
    <dbReference type="NCBI Taxonomy" id="9541"/>
    <lineage>
        <taxon>Eukaryota</taxon>
        <taxon>Metazoa</taxon>
        <taxon>Chordata</taxon>
        <taxon>Craniata</taxon>
        <taxon>Vertebrata</taxon>
        <taxon>Euteleostomi</taxon>
        <taxon>Mammalia</taxon>
        <taxon>Eutheria</taxon>
        <taxon>Euarchontoglires</taxon>
        <taxon>Primates</taxon>
        <taxon>Haplorrhini</taxon>
        <taxon>Catarrhini</taxon>
        <taxon>Cercopithecidae</taxon>
        <taxon>Cercopithecinae</taxon>
        <taxon>Macaca</taxon>
    </lineage>
</organism>
<feature type="site" description="Contributes to catalysis" evidence="15">
    <location>
        <position position="814"/>
    </location>
</feature>